<accession>A0A839N638</accession>
<sequence>MSETATREVVQEAPDVIEQEVPALAGDPAVIGVPTFIAGSIALGLVLTGFVPAAAVGASIPIIMTATGIGQVIAAVWAAALAQNAVAAVFGTFAGFWLSYAALVLGLTHGWFGVVAADAVRTQELFLTTWLCVIVMLTLFSLRLPLVFTILFGLVDAALLLVLLGTTQASAGLTKAGGFAVFAFVLVGAYLFCNALSAATGGRGLPLGRAVLR</sequence>
<dbReference type="InterPro" id="IPR051633">
    <property type="entry name" value="AceTr"/>
</dbReference>
<evidence type="ECO:0000256" key="5">
    <source>
        <dbReference type="ARBA" id="ARBA00023136"/>
    </source>
</evidence>
<feature type="transmembrane region" description="Helical" evidence="6">
    <location>
        <begin position="36"/>
        <end position="60"/>
    </location>
</feature>
<comment type="caution">
    <text evidence="7">The sequence shown here is derived from an EMBL/GenBank/DDBJ whole genome shotgun (WGS) entry which is preliminary data.</text>
</comment>
<dbReference type="PANTHER" id="PTHR31123">
    <property type="entry name" value="ACCUMULATION OF DYADS PROTEIN 2-RELATED"/>
    <property type="match status" value="1"/>
</dbReference>
<feature type="transmembrane region" description="Helical" evidence="6">
    <location>
        <begin position="124"/>
        <end position="140"/>
    </location>
</feature>
<evidence type="ECO:0000256" key="6">
    <source>
        <dbReference type="SAM" id="Phobius"/>
    </source>
</evidence>
<dbReference type="InterPro" id="IPR000791">
    <property type="entry name" value="Gpr1/Fun34/SatP-like"/>
</dbReference>
<dbReference type="PANTHER" id="PTHR31123:SF1">
    <property type="entry name" value="ACCUMULATION OF DYADS PROTEIN 2-RELATED"/>
    <property type="match status" value="1"/>
</dbReference>
<evidence type="ECO:0000313" key="8">
    <source>
        <dbReference type="Proteomes" id="UP000559182"/>
    </source>
</evidence>
<proteinExistence type="inferred from homology"/>
<feature type="transmembrane region" description="Helical" evidence="6">
    <location>
        <begin position="146"/>
        <end position="164"/>
    </location>
</feature>
<evidence type="ECO:0000256" key="1">
    <source>
        <dbReference type="ARBA" id="ARBA00004141"/>
    </source>
</evidence>
<keyword evidence="5 6" id="KW-0472">Membrane</keyword>
<dbReference type="RefSeq" id="WP_183319783.1">
    <property type="nucleotide sequence ID" value="NZ_JACHVQ010000001.1"/>
</dbReference>
<keyword evidence="3 6" id="KW-0812">Transmembrane</keyword>
<dbReference type="Pfam" id="PF01184">
    <property type="entry name" value="Gpr1_Fun34_YaaH"/>
    <property type="match status" value="1"/>
</dbReference>
<dbReference type="GO" id="GO:0005886">
    <property type="term" value="C:plasma membrane"/>
    <property type="evidence" value="ECO:0007669"/>
    <property type="project" value="TreeGrafter"/>
</dbReference>
<comment type="subcellular location">
    <subcellularLocation>
        <location evidence="1">Membrane</location>
        <topology evidence="1">Multi-pass membrane protein</topology>
    </subcellularLocation>
</comment>
<keyword evidence="8" id="KW-1185">Reference proteome</keyword>
<organism evidence="7 8">
    <name type="scientific">Flexivirga oryzae</name>
    <dbReference type="NCBI Taxonomy" id="1794944"/>
    <lineage>
        <taxon>Bacteria</taxon>
        <taxon>Bacillati</taxon>
        <taxon>Actinomycetota</taxon>
        <taxon>Actinomycetes</taxon>
        <taxon>Micrococcales</taxon>
        <taxon>Dermacoccaceae</taxon>
        <taxon>Flexivirga</taxon>
    </lineage>
</organism>
<evidence type="ECO:0000313" key="7">
    <source>
        <dbReference type="EMBL" id="MBB2891523.1"/>
    </source>
</evidence>
<protein>
    <submittedName>
        <fullName evidence="7">Uncharacterized protein</fullName>
    </submittedName>
</protein>
<name>A0A839N638_9MICO</name>
<gene>
    <name evidence="7" type="ORF">FHU39_001507</name>
</gene>
<evidence type="ECO:0000256" key="2">
    <source>
        <dbReference type="ARBA" id="ARBA00005587"/>
    </source>
</evidence>
<keyword evidence="4 6" id="KW-1133">Transmembrane helix</keyword>
<dbReference type="EMBL" id="JACHVQ010000001">
    <property type="protein sequence ID" value="MBB2891523.1"/>
    <property type="molecule type" value="Genomic_DNA"/>
</dbReference>
<dbReference type="Proteomes" id="UP000559182">
    <property type="component" value="Unassembled WGS sequence"/>
</dbReference>
<reference evidence="7 8" key="1">
    <citation type="submission" date="2020-08" db="EMBL/GenBank/DDBJ databases">
        <title>Sequencing the genomes of 1000 actinobacteria strains.</title>
        <authorList>
            <person name="Klenk H.-P."/>
        </authorList>
    </citation>
    <scope>NUCLEOTIDE SEQUENCE [LARGE SCALE GENOMIC DNA]</scope>
    <source>
        <strain evidence="7 8">DSM 105369</strain>
    </source>
</reference>
<comment type="similarity">
    <text evidence="2">Belongs to the acetate uptake transporter (AceTr) (TC 2.A.96) family.</text>
</comment>
<feature type="transmembrane region" description="Helical" evidence="6">
    <location>
        <begin position="97"/>
        <end position="117"/>
    </location>
</feature>
<evidence type="ECO:0000256" key="4">
    <source>
        <dbReference type="ARBA" id="ARBA00022989"/>
    </source>
</evidence>
<evidence type="ECO:0000256" key="3">
    <source>
        <dbReference type="ARBA" id="ARBA00022692"/>
    </source>
</evidence>
<dbReference type="GO" id="GO:0015123">
    <property type="term" value="F:acetate transmembrane transporter activity"/>
    <property type="evidence" value="ECO:0007669"/>
    <property type="project" value="TreeGrafter"/>
</dbReference>
<dbReference type="AlphaFoldDB" id="A0A839N638"/>
<feature type="transmembrane region" description="Helical" evidence="6">
    <location>
        <begin position="176"/>
        <end position="199"/>
    </location>
</feature>